<evidence type="ECO:0000256" key="8">
    <source>
        <dbReference type="SAM" id="MobiDB-lite"/>
    </source>
</evidence>
<feature type="binding site" evidence="7">
    <location>
        <begin position="115"/>
        <end position="117"/>
    </location>
    <ligand>
        <name>FMN</name>
        <dbReference type="ChEBI" id="CHEBI:58210"/>
    </ligand>
</feature>
<evidence type="ECO:0000256" key="6">
    <source>
        <dbReference type="PIRSR" id="PIRSR000138-1"/>
    </source>
</evidence>
<gene>
    <name evidence="10" type="ordered locus">Snov_1916</name>
</gene>
<keyword evidence="3 7" id="KW-0288">FMN</keyword>
<feature type="active site" description="Proton acceptor" evidence="6">
    <location>
        <position position="315"/>
    </location>
</feature>
<dbReference type="GO" id="GO:0016491">
    <property type="term" value="F:oxidoreductase activity"/>
    <property type="evidence" value="ECO:0007669"/>
    <property type="project" value="UniProtKB-KW"/>
</dbReference>
<feature type="binding site" evidence="7">
    <location>
        <position position="201"/>
    </location>
    <ligand>
        <name>glyoxylate</name>
        <dbReference type="ChEBI" id="CHEBI:36655"/>
    </ligand>
</feature>
<dbReference type="HOGENOM" id="CLU_020639_0_0_5"/>
<dbReference type="PROSITE" id="PS00557">
    <property type="entry name" value="FMN_HYDROXY_ACID_DH_1"/>
    <property type="match status" value="1"/>
</dbReference>
<feature type="binding site" evidence="7">
    <location>
        <begin position="368"/>
        <end position="369"/>
    </location>
    <ligand>
        <name>FMN</name>
        <dbReference type="ChEBI" id="CHEBI:58210"/>
    </ligand>
</feature>
<keyword evidence="4" id="KW-0560">Oxidoreductase</keyword>
<dbReference type="PANTHER" id="PTHR10578">
    <property type="entry name" value="S -2-HYDROXY-ACID OXIDASE-RELATED"/>
    <property type="match status" value="1"/>
</dbReference>
<dbReference type="InterPro" id="IPR037396">
    <property type="entry name" value="FMN_HAD"/>
</dbReference>
<feature type="binding site" evidence="7">
    <location>
        <position position="313"/>
    </location>
    <ligand>
        <name>FMN</name>
        <dbReference type="ChEBI" id="CHEBI:58210"/>
    </ligand>
</feature>
<feature type="binding site" evidence="7">
    <location>
        <begin position="345"/>
        <end position="349"/>
    </location>
    <ligand>
        <name>FMN</name>
        <dbReference type="ChEBI" id="CHEBI:58210"/>
    </ligand>
</feature>
<dbReference type="GO" id="GO:0010181">
    <property type="term" value="F:FMN binding"/>
    <property type="evidence" value="ECO:0007669"/>
    <property type="project" value="InterPro"/>
</dbReference>
<evidence type="ECO:0000256" key="2">
    <source>
        <dbReference type="ARBA" id="ARBA00022630"/>
    </source>
</evidence>
<feature type="binding site" evidence="7">
    <location>
        <position position="166"/>
    </location>
    <ligand>
        <name>glyoxylate</name>
        <dbReference type="ChEBI" id="CHEBI:36655"/>
    </ligand>
</feature>
<evidence type="ECO:0000313" key="10">
    <source>
        <dbReference type="EMBL" id="ADH89219.1"/>
    </source>
</evidence>
<dbReference type="PIRSF" id="PIRSF000138">
    <property type="entry name" value="Al-hdrx_acd_dh"/>
    <property type="match status" value="1"/>
</dbReference>
<sequence>MSDAGSMPLPSDARDPLAETAPIQASVRPVASDVPRRFRNYLALDDFERAARRHLPRMIYGYVSGAVETGSGMREARQAYADLALVPRTLMDVAARHQARGLFGPSYASPFGIAPLGGAAMVAYRADIELAAAARAAQVPMILSASSLIKLEDVHRENPDAWFQAYLAGHQPRIDAMVDRVASAGFGTLVVTADTPVPGNRENNTRSGFSMPLRITPKVALDSVLHPRWLIGTVGRTFLRHGVPHFENMDAAQGPPMFSRDFVRNMNSRDQLAWCHVEAIRRRWKGKLVVKGLLAAADVRKARQIGVDGVIISNHGGRQLDYALAPIRALPELRAEAQEMTVMLDGGIRRGTDVLKALALGADFVFLGRPFLYAASLGGTEGVLHAIRLLSEEIHRDMALMGLRTLDELTPDMVRPIPSRG</sequence>
<feature type="domain" description="FMN hydroxy acid dehydrogenase" evidence="9">
    <location>
        <begin position="36"/>
        <end position="419"/>
    </location>
</feature>
<keyword evidence="11" id="KW-1185">Reference proteome</keyword>
<organism evidence="10 11">
    <name type="scientific">Ancylobacter novellus (strain ATCC 8093 / DSM 506 / JCM 20403 / CCM 1077 / IAM 12100 / NBRC 12443 / NCIMB 10456)</name>
    <name type="common">Starkeya novella</name>
    <dbReference type="NCBI Taxonomy" id="639283"/>
    <lineage>
        <taxon>Bacteria</taxon>
        <taxon>Pseudomonadati</taxon>
        <taxon>Pseudomonadota</taxon>
        <taxon>Alphaproteobacteria</taxon>
        <taxon>Hyphomicrobiales</taxon>
        <taxon>Xanthobacteraceae</taxon>
        <taxon>Ancylobacter</taxon>
    </lineage>
</organism>
<dbReference type="PROSITE" id="PS51349">
    <property type="entry name" value="FMN_HYDROXY_ACID_DH_2"/>
    <property type="match status" value="1"/>
</dbReference>
<dbReference type="KEGG" id="sno:Snov_1916"/>
<feature type="binding site" evidence="7">
    <location>
        <position position="318"/>
    </location>
    <ligand>
        <name>glyoxylate</name>
        <dbReference type="ChEBI" id="CHEBI:36655"/>
    </ligand>
</feature>
<feature type="binding site" evidence="7">
    <location>
        <position position="291"/>
    </location>
    <ligand>
        <name>FMN</name>
        <dbReference type="ChEBI" id="CHEBI:58210"/>
    </ligand>
</feature>
<dbReference type="Pfam" id="PF01070">
    <property type="entry name" value="FMN_dh"/>
    <property type="match status" value="1"/>
</dbReference>
<feature type="binding site" evidence="7">
    <location>
        <position position="315"/>
    </location>
    <ligand>
        <name>glyoxylate</name>
        <dbReference type="ChEBI" id="CHEBI:36655"/>
    </ligand>
</feature>
<evidence type="ECO:0000256" key="1">
    <source>
        <dbReference type="ARBA" id="ARBA00001917"/>
    </source>
</evidence>
<dbReference type="Proteomes" id="UP000006633">
    <property type="component" value="Chromosome"/>
</dbReference>
<dbReference type="OrthoDB" id="9770452at2"/>
<evidence type="ECO:0000256" key="7">
    <source>
        <dbReference type="PIRSR" id="PIRSR000138-2"/>
    </source>
</evidence>
<evidence type="ECO:0000256" key="3">
    <source>
        <dbReference type="ARBA" id="ARBA00022643"/>
    </source>
</evidence>
<dbReference type="AlphaFoldDB" id="D6ZZ83"/>
<evidence type="ECO:0000256" key="5">
    <source>
        <dbReference type="ARBA" id="ARBA00024042"/>
    </source>
</evidence>
<reference evidence="10 11" key="1">
    <citation type="journal article" date="2012" name="Stand. Genomic Sci.">
        <title>Complete genome sequence of the facultatively chemolithoautotrophic and methylotrophic alpha Proteobacterium Starkeya novella type strain (ATCC 8093(T)).</title>
        <authorList>
            <person name="Kappler U."/>
            <person name="Davenport K."/>
            <person name="Beatson S."/>
            <person name="Lucas S."/>
            <person name="Lapidus A."/>
            <person name="Copeland A."/>
            <person name="Berry K.W."/>
            <person name="Glavina Del Rio T."/>
            <person name="Hammon N."/>
            <person name="Dalin E."/>
            <person name="Tice H."/>
            <person name="Pitluck S."/>
            <person name="Richardson P."/>
            <person name="Bruce D."/>
            <person name="Goodwin L.A."/>
            <person name="Han C."/>
            <person name="Tapia R."/>
            <person name="Detter J.C."/>
            <person name="Chang Y.J."/>
            <person name="Jeffries C.D."/>
            <person name="Land M."/>
            <person name="Hauser L."/>
            <person name="Kyrpides N.C."/>
            <person name="Goker M."/>
            <person name="Ivanova N."/>
            <person name="Klenk H.P."/>
            <person name="Woyke T."/>
        </authorList>
    </citation>
    <scope>NUCLEOTIDE SEQUENCE [LARGE SCALE GENOMIC DNA]</scope>
    <source>
        <strain evidence="11">ATCC 8093 / DSM 506 / JCM 20403 / CCM 1077 / IAM 12100 / NBRC 12443 / NCIMB 10456</strain>
    </source>
</reference>
<accession>D6ZZ83</accession>
<dbReference type="CDD" id="cd02809">
    <property type="entry name" value="alpha_hydroxyacid_oxid_FMN"/>
    <property type="match status" value="1"/>
</dbReference>
<dbReference type="Gene3D" id="3.20.20.70">
    <property type="entry name" value="Aldolase class I"/>
    <property type="match status" value="1"/>
</dbReference>
<dbReference type="SUPFAM" id="SSF51395">
    <property type="entry name" value="FMN-linked oxidoreductases"/>
    <property type="match status" value="1"/>
</dbReference>
<dbReference type="InterPro" id="IPR012133">
    <property type="entry name" value="Alpha-hydoxy_acid_DH_FMN"/>
</dbReference>
<comment type="similarity">
    <text evidence="5">Belongs to the FMN-dependent alpha-hydroxy acid dehydrogenase family.</text>
</comment>
<dbReference type="RefSeq" id="WP_013166723.1">
    <property type="nucleotide sequence ID" value="NC_014217.1"/>
</dbReference>
<feature type="binding site" evidence="7">
    <location>
        <position position="192"/>
    </location>
    <ligand>
        <name>FMN</name>
        <dbReference type="ChEBI" id="CHEBI:58210"/>
    </ligand>
</feature>
<dbReference type="eggNOG" id="COG1304">
    <property type="taxonomic scope" value="Bacteria"/>
</dbReference>
<dbReference type="EMBL" id="CP002026">
    <property type="protein sequence ID" value="ADH89219.1"/>
    <property type="molecule type" value="Genomic_DNA"/>
</dbReference>
<feature type="binding site" evidence="7">
    <location>
        <position position="144"/>
    </location>
    <ligand>
        <name>FMN</name>
        <dbReference type="ChEBI" id="CHEBI:58210"/>
    </ligand>
</feature>
<feature type="binding site" evidence="7">
    <location>
        <position position="62"/>
    </location>
    <ligand>
        <name>glyoxylate</name>
        <dbReference type="ChEBI" id="CHEBI:36655"/>
    </ligand>
</feature>
<feature type="region of interest" description="Disordered" evidence="8">
    <location>
        <begin position="1"/>
        <end position="26"/>
    </location>
</feature>
<keyword evidence="2 7" id="KW-0285">Flavoprotein</keyword>
<evidence type="ECO:0000313" key="11">
    <source>
        <dbReference type="Proteomes" id="UP000006633"/>
    </source>
</evidence>
<dbReference type="InterPro" id="IPR008259">
    <property type="entry name" value="FMN_hydac_DH_AS"/>
</dbReference>
<feature type="binding site" evidence="7">
    <location>
        <position position="164"/>
    </location>
    <ligand>
        <name>FMN</name>
        <dbReference type="ChEBI" id="CHEBI:58210"/>
    </ligand>
</feature>
<evidence type="ECO:0000256" key="4">
    <source>
        <dbReference type="ARBA" id="ARBA00023002"/>
    </source>
</evidence>
<comment type="cofactor">
    <cofactor evidence="1">
        <name>FMN</name>
        <dbReference type="ChEBI" id="CHEBI:58210"/>
    </cofactor>
</comment>
<dbReference type="PANTHER" id="PTHR10578:SF107">
    <property type="entry name" value="2-HYDROXYACID OXIDASE 1"/>
    <property type="match status" value="1"/>
</dbReference>
<proteinExistence type="inferred from homology"/>
<name>D6ZZ83_ANCN5</name>
<dbReference type="STRING" id="639283.Snov_1916"/>
<evidence type="ECO:0000259" key="9">
    <source>
        <dbReference type="PROSITE" id="PS51349"/>
    </source>
</evidence>
<protein>
    <submittedName>
        <fullName evidence="10">FMN-dependent alpha-hydroxy acid dehydrogenase</fullName>
    </submittedName>
</protein>
<dbReference type="InterPro" id="IPR000262">
    <property type="entry name" value="FMN-dep_DH"/>
</dbReference>
<dbReference type="InterPro" id="IPR013785">
    <property type="entry name" value="Aldolase_TIM"/>
</dbReference>